<dbReference type="Pfam" id="PF16420">
    <property type="entry name" value="ATG7_N"/>
    <property type="match status" value="1"/>
</dbReference>
<dbReference type="EMBL" id="JARBHB010000001">
    <property type="protein sequence ID" value="KAJ8895069.1"/>
    <property type="molecule type" value="Genomic_DNA"/>
</dbReference>
<name>A0ABQ9IEG8_9NEOP</name>
<keyword evidence="5 6" id="KW-0072">Autophagy</keyword>
<comment type="subunit">
    <text evidence="6">Homodimer.</text>
</comment>
<evidence type="ECO:0000259" key="7">
    <source>
        <dbReference type="Pfam" id="PF00899"/>
    </source>
</evidence>
<sequence length="666" mass="73821">MANCEILQYFPFKSVVDPSFWHKLYQVKLDVDRLEEKTTQVWGKYSNRSNTSSSSSVECRPLMMVDYSSFNGSFESAGNVLPVYGKLLIKNTLEDFKDCDKVKLLSDFGELLWEDIVSGKACTNPALLSNFFLLSYVDLKKYHFFYWFAFPAVKLHPTKLVSQPRWLHDVLSEAEVASLQEQVNSIANWEQLSCFMLTRAPGLKLHPLKEFSTSRCGFVGFCDPCSSPCSPGWPVRNLMALLVHRHPDLVGSAVELVSLRLTLEGRNWSTATSMVWSVLLPGVDDASGRIQWVGWERNERGKYGPRLADLASSMDPRQLVGTSVDLNLKLMKWRLLPELDLDILKNTRCLLLGAGTLGCSVARLLLSWGVLQITFVDNGQVSYSNPVRQSLFTYRDCHKEHTSKAVIAAEALREINPCVVSNGVTLTILMPGHPIGPLNSEGGGETPSALAAREDFDKLLELISSHDVVFLLTDSREARWLPTALAASMNKLVVNVALGFDTYLVMRHGMRGAGCKLGCYFCNDVTAPGDSQKDRTIDQKCTVTRPGCSALAAGLAVELLAATLQHPLGGAAPADPSDESSPLGLVPHSIRGFLSEFRQMMLPVQKFNSCIACSEKVLGELETRGFEFLHDVLDVPNYLENLTGLTDLKEDFDDTDVWELSDSDVE</sequence>
<evidence type="ECO:0000256" key="4">
    <source>
        <dbReference type="ARBA" id="ARBA00022927"/>
    </source>
</evidence>
<keyword evidence="4 6" id="KW-0653">Protein transport</keyword>
<dbReference type="Gene3D" id="3.40.140.100">
    <property type="entry name" value="Ubiquitin-like modifier-activating enzyme ATG7 C-terminal domain"/>
    <property type="match status" value="1"/>
</dbReference>
<keyword evidence="6" id="KW-0963">Cytoplasm</keyword>
<evidence type="ECO:0000256" key="6">
    <source>
        <dbReference type="RuleBase" id="RU366022"/>
    </source>
</evidence>
<dbReference type="InterPro" id="IPR000594">
    <property type="entry name" value="ThiF_NAD_FAD-bd"/>
</dbReference>
<comment type="function">
    <text evidence="6">E1-like activating enzyme involved in the 2 ubiquitin-like systems required for autophagy.</text>
</comment>
<dbReference type="InterPro" id="IPR042523">
    <property type="entry name" value="Atg7_N_2"/>
</dbReference>
<reference evidence="9 10" key="1">
    <citation type="submission" date="2023-02" db="EMBL/GenBank/DDBJ databases">
        <title>LHISI_Scaffold_Assembly.</title>
        <authorList>
            <person name="Stuart O.P."/>
            <person name="Cleave R."/>
            <person name="Magrath M.J.L."/>
            <person name="Mikheyev A.S."/>
        </authorList>
    </citation>
    <scope>NUCLEOTIDE SEQUENCE [LARGE SCALE GENOMIC DNA]</scope>
    <source>
        <strain evidence="9">Daus_M_001</strain>
        <tissue evidence="9">Leg muscle</tissue>
    </source>
</reference>
<evidence type="ECO:0000259" key="8">
    <source>
        <dbReference type="Pfam" id="PF16420"/>
    </source>
</evidence>
<evidence type="ECO:0000313" key="10">
    <source>
        <dbReference type="Proteomes" id="UP001159363"/>
    </source>
</evidence>
<feature type="domain" description="THIF-type NAD/FAD binding fold" evidence="7">
    <location>
        <begin position="330"/>
        <end position="566"/>
    </location>
</feature>
<dbReference type="Gene3D" id="3.40.140.70">
    <property type="entry name" value="Ubiquitin-like modifier-activating enzyme ATG7 N-terminal domain"/>
    <property type="match status" value="1"/>
</dbReference>
<organism evidence="9 10">
    <name type="scientific">Dryococelus australis</name>
    <dbReference type="NCBI Taxonomy" id="614101"/>
    <lineage>
        <taxon>Eukaryota</taxon>
        <taxon>Metazoa</taxon>
        <taxon>Ecdysozoa</taxon>
        <taxon>Arthropoda</taxon>
        <taxon>Hexapoda</taxon>
        <taxon>Insecta</taxon>
        <taxon>Pterygota</taxon>
        <taxon>Neoptera</taxon>
        <taxon>Polyneoptera</taxon>
        <taxon>Phasmatodea</taxon>
        <taxon>Verophasmatodea</taxon>
        <taxon>Anareolatae</taxon>
        <taxon>Phasmatidae</taxon>
        <taxon>Eurycanthinae</taxon>
        <taxon>Dryococelus</taxon>
    </lineage>
</organism>
<accession>A0ABQ9IEG8</accession>
<dbReference type="PANTHER" id="PTHR10953">
    <property type="entry name" value="UBIQUITIN-ACTIVATING ENZYME E1"/>
    <property type="match status" value="1"/>
</dbReference>
<comment type="similarity">
    <text evidence="1 6">Belongs to the ATG7 family.</text>
</comment>
<evidence type="ECO:0000256" key="5">
    <source>
        <dbReference type="ARBA" id="ARBA00023006"/>
    </source>
</evidence>
<comment type="subcellular location">
    <subcellularLocation>
        <location evidence="6">Cytoplasm</location>
    </subcellularLocation>
    <subcellularLocation>
        <location evidence="6">Preautophagosomal structure</location>
    </subcellularLocation>
</comment>
<dbReference type="InterPro" id="IPR006285">
    <property type="entry name" value="Atg7"/>
</dbReference>
<feature type="domain" description="Ubiquitin-like modifier-activating enzyme Atg7 N-terminal" evidence="8">
    <location>
        <begin position="7"/>
        <end position="314"/>
    </location>
</feature>
<dbReference type="InterPro" id="IPR045886">
    <property type="entry name" value="ThiF/MoeB/HesA"/>
</dbReference>
<dbReference type="InterPro" id="IPR035985">
    <property type="entry name" value="Ubiquitin-activating_enz"/>
</dbReference>
<dbReference type="Pfam" id="PF00899">
    <property type="entry name" value="ThiF"/>
    <property type="match status" value="1"/>
</dbReference>
<evidence type="ECO:0000256" key="3">
    <source>
        <dbReference type="ARBA" id="ARBA00022448"/>
    </source>
</evidence>
<dbReference type="NCBIfam" id="TIGR01381">
    <property type="entry name" value="E1_like_apg7"/>
    <property type="match status" value="1"/>
</dbReference>
<keyword evidence="3 6" id="KW-0813">Transport</keyword>
<keyword evidence="10" id="KW-1185">Reference proteome</keyword>
<dbReference type="InterPro" id="IPR042522">
    <property type="entry name" value="Atg7_N_1"/>
</dbReference>
<dbReference type="PANTHER" id="PTHR10953:SF3">
    <property type="entry name" value="UBIQUITIN-LIKE MODIFIER-ACTIVATING ENZYME ATG7"/>
    <property type="match status" value="1"/>
</dbReference>
<proteinExistence type="inferred from homology"/>
<evidence type="ECO:0000256" key="1">
    <source>
        <dbReference type="ARBA" id="ARBA00010931"/>
    </source>
</evidence>
<dbReference type="Proteomes" id="UP001159363">
    <property type="component" value="Chromosome 1"/>
</dbReference>
<evidence type="ECO:0000313" key="9">
    <source>
        <dbReference type="EMBL" id="KAJ8895069.1"/>
    </source>
</evidence>
<evidence type="ECO:0000256" key="2">
    <source>
        <dbReference type="ARBA" id="ARBA00017647"/>
    </source>
</evidence>
<protein>
    <recommendedName>
        <fullName evidence="2 6">Ubiquitin-like modifier-activating enzyme ATG7</fullName>
    </recommendedName>
    <alternativeName>
        <fullName evidence="6">Autophagy-related protein 7</fullName>
    </alternativeName>
</protein>
<dbReference type="Gene3D" id="3.40.50.720">
    <property type="entry name" value="NAD(P)-binding Rossmann-like Domain"/>
    <property type="match status" value="1"/>
</dbReference>
<gene>
    <name evidence="9" type="ORF">PR048_000394</name>
</gene>
<dbReference type="SUPFAM" id="SSF69572">
    <property type="entry name" value="Activating enzymes of the ubiquitin-like proteins"/>
    <property type="match status" value="1"/>
</dbReference>
<keyword evidence="6" id="KW-0833">Ubl conjugation pathway</keyword>
<dbReference type="InterPro" id="IPR032197">
    <property type="entry name" value="Atg7_N"/>
</dbReference>
<comment type="caution">
    <text evidence="9">The sequence shown here is derived from an EMBL/GenBank/DDBJ whole genome shotgun (WGS) entry which is preliminary data.</text>
</comment>